<keyword evidence="1" id="KW-0245">EGF-like domain</keyword>
<dbReference type="AlphaFoldDB" id="A0A1A8VMU8"/>
<evidence type="ECO:0000313" key="6">
    <source>
        <dbReference type="EMBL" id="SBS81899.1"/>
    </source>
</evidence>
<evidence type="ECO:0000259" key="5">
    <source>
        <dbReference type="Pfam" id="PF12947"/>
    </source>
</evidence>
<evidence type="ECO:0000256" key="2">
    <source>
        <dbReference type="ARBA" id="ARBA00023157"/>
    </source>
</evidence>
<evidence type="ECO:0000256" key="3">
    <source>
        <dbReference type="SAM" id="MobiDB-lite"/>
    </source>
</evidence>
<feature type="compositionally biased region" description="Basic and acidic residues" evidence="3">
    <location>
        <begin position="78"/>
        <end position="115"/>
    </location>
</feature>
<evidence type="ECO:0000313" key="7">
    <source>
        <dbReference type="Proteomes" id="UP000078546"/>
    </source>
</evidence>
<feature type="chain" id="PRO_5008380645" evidence="4">
    <location>
        <begin position="20"/>
        <end position="345"/>
    </location>
</feature>
<evidence type="ECO:0000256" key="4">
    <source>
        <dbReference type="SAM" id="SignalP"/>
    </source>
</evidence>
<evidence type="ECO:0000256" key="1">
    <source>
        <dbReference type="ARBA" id="ARBA00022536"/>
    </source>
</evidence>
<dbReference type="SUPFAM" id="SSF57196">
    <property type="entry name" value="EGF/Laminin"/>
    <property type="match status" value="1"/>
</dbReference>
<name>A0A1A8VMU8_PLAOA</name>
<gene>
    <name evidence="6" type="ORF">POVCU1_006220</name>
</gene>
<dbReference type="Pfam" id="PF12947">
    <property type="entry name" value="EGF_3"/>
    <property type="match status" value="1"/>
</dbReference>
<feature type="domain" description="NELL2-like EGF" evidence="5">
    <location>
        <begin position="275"/>
        <end position="305"/>
    </location>
</feature>
<keyword evidence="6" id="KW-0477">Merozoite</keyword>
<keyword evidence="4" id="KW-0732">Signal</keyword>
<reference evidence="7" key="1">
    <citation type="submission" date="2016-05" db="EMBL/GenBank/DDBJ databases">
        <authorList>
            <person name="Naeem Raeece"/>
        </authorList>
    </citation>
    <scope>NUCLEOTIDE SEQUENCE [LARGE SCALE GENOMIC DNA]</scope>
</reference>
<proteinExistence type="predicted"/>
<dbReference type="Proteomes" id="UP000078546">
    <property type="component" value="Unassembled WGS sequence"/>
</dbReference>
<keyword evidence="2" id="KW-1015">Disulfide bond</keyword>
<sequence>MVIVRILVAVNIFLFCSFNFEFTPDGTLTSLEETNTNFQPGRILNDKGGEELGGDGNSNESDSDSDSDSDNGGGEPPRSVDGEKDVAPKRRQEKEDKKDAPAEGEEKTGNDKVEPSEPDASKAGLDEKSGEQNAVSDDDRLKTLDGGNNADGKLKEGEDADNAGDRGDSSGNGDDEMKSKMSDAHISEHKSDADGAKKDGEDEAKNGESGATKKGEGEEREDDSEEDDDSSTPYLDKLDDKVAHYSALRNNRIEKDVTDTMVLSDIIGNENMKSCSQNNGGCADDQICIRIDKIGIKCICKEGHLFGVGQMIKHADMYQRNIPKEMLIGETPEEGSMENGRILLI</sequence>
<protein>
    <submittedName>
        <fullName evidence="6">Merozoite surface protein 5</fullName>
    </submittedName>
</protein>
<dbReference type="EMBL" id="FLQV01000116">
    <property type="protein sequence ID" value="SBS81899.1"/>
    <property type="molecule type" value="Genomic_DNA"/>
</dbReference>
<feature type="signal peptide" evidence="4">
    <location>
        <begin position="1"/>
        <end position="19"/>
    </location>
</feature>
<feature type="compositionally biased region" description="Basic and acidic residues" evidence="3">
    <location>
        <begin position="175"/>
        <end position="217"/>
    </location>
</feature>
<accession>A0A1A8VMU8</accession>
<feature type="compositionally biased region" description="Acidic residues" evidence="3">
    <location>
        <begin position="218"/>
        <end position="230"/>
    </location>
</feature>
<feature type="compositionally biased region" description="Basic and acidic residues" evidence="3">
    <location>
        <begin position="152"/>
        <end position="168"/>
    </location>
</feature>
<feature type="region of interest" description="Disordered" evidence="3">
    <location>
        <begin position="38"/>
        <end position="238"/>
    </location>
</feature>
<organism evidence="6 7">
    <name type="scientific">Plasmodium ovale curtisi</name>
    <dbReference type="NCBI Taxonomy" id="864141"/>
    <lineage>
        <taxon>Eukaryota</taxon>
        <taxon>Sar</taxon>
        <taxon>Alveolata</taxon>
        <taxon>Apicomplexa</taxon>
        <taxon>Aconoidasida</taxon>
        <taxon>Haemosporida</taxon>
        <taxon>Plasmodiidae</taxon>
        <taxon>Plasmodium</taxon>
        <taxon>Plasmodium (Plasmodium)</taxon>
    </lineage>
</organism>
<dbReference type="InterPro" id="IPR024731">
    <property type="entry name" value="NELL2-like_EGF"/>
</dbReference>